<accession>A0ABT9D056</accession>
<dbReference type="EMBL" id="JAOSIS010000020">
    <property type="protein sequence ID" value="MDO8052790.1"/>
    <property type="molecule type" value="Genomic_DNA"/>
</dbReference>
<proteinExistence type="predicted"/>
<name>A0ABT9D056_9MOLU</name>
<dbReference type="Proteomes" id="UP001170667">
    <property type="component" value="Unassembled WGS sequence"/>
</dbReference>
<feature type="non-terminal residue" evidence="1">
    <location>
        <position position="1"/>
    </location>
</feature>
<sequence length="70" mass="7890">KEMAAKVPIIVDIMVDNKAISKVTIMAFLTDSSCVIFRYHLKPNLLKCINEAILPSFSLKEKIIKDIIGR</sequence>
<organism evidence="1 2">
    <name type="scientific">'Vigna radiata' phytoplasma</name>
    <dbReference type="NCBI Taxonomy" id="1177238"/>
    <lineage>
        <taxon>Bacteria</taxon>
        <taxon>Bacillati</taxon>
        <taxon>Mycoplasmatota</taxon>
        <taxon>Mollicutes</taxon>
        <taxon>Acholeplasmatales</taxon>
        <taxon>Acholeplasmataceae</taxon>
        <taxon>Candidatus Phytoplasma</taxon>
        <taxon>16SrIX (Pigeon pea witches'-broom group)</taxon>
    </lineage>
</organism>
<keyword evidence="2" id="KW-1185">Reference proteome</keyword>
<protein>
    <submittedName>
        <fullName evidence="1">Uncharacterized protein</fullName>
    </submittedName>
</protein>
<comment type="caution">
    <text evidence="1">The sequence shown here is derived from an EMBL/GenBank/DDBJ whole genome shotgun (WGS) entry which is preliminary data.</text>
</comment>
<gene>
    <name evidence="1" type="ORF">OC710_02010</name>
</gene>
<reference evidence="1 2" key="1">
    <citation type="journal article" date="2023" name="Int. J. Syst. Evol. Microbiol.">
        <title>The observation of taxonomic boundaries for the 16SrII and 16SrXXV phytoplasmas using genome-based delimitation.</title>
        <authorList>
            <person name="Rodrigues Jardim B."/>
            <person name="Tran-Nguyen L.T.T."/>
            <person name="Gambley C."/>
            <person name="Al-Sadi A.M."/>
            <person name="Al-Subhi A.M."/>
            <person name="Foissac X."/>
            <person name="Salar P."/>
            <person name="Cai H."/>
            <person name="Yang J.Y."/>
            <person name="Davis R."/>
            <person name="Jones L."/>
            <person name="Rodoni B."/>
            <person name="Constable F.E."/>
        </authorList>
    </citation>
    <scope>NUCLEOTIDE SEQUENCE [LARGE SCALE GENOMIC DNA]</scope>
    <source>
        <strain evidence="1">BAWM-TWN</strain>
    </source>
</reference>
<evidence type="ECO:0000313" key="1">
    <source>
        <dbReference type="EMBL" id="MDO8052790.1"/>
    </source>
</evidence>
<evidence type="ECO:0000313" key="2">
    <source>
        <dbReference type="Proteomes" id="UP001170667"/>
    </source>
</evidence>